<dbReference type="InterPro" id="IPR038377">
    <property type="entry name" value="Na/Glc_symporter_sf"/>
</dbReference>
<dbReference type="PROSITE" id="PS00457">
    <property type="entry name" value="NA_SOLUT_SYMP_2"/>
    <property type="match status" value="1"/>
</dbReference>
<comment type="similarity">
    <text evidence="2 10">Belongs to the sodium:solute symporter (SSF) (TC 2.A.21) family.</text>
</comment>
<keyword evidence="9" id="KW-0739">Sodium transport</keyword>
<dbReference type="RefSeq" id="WP_345920777.1">
    <property type="nucleotide sequence ID" value="NZ_JBDIVE010000010.1"/>
</dbReference>
<comment type="subcellular location">
    <subcellularLocation>
        <location evidence="1">Membrane</location>
        <topology evidence="1">Multi-pass membrane protein</topology>
    </subcellularLocation>
</comment>
<evidence type="ECO:0000256" key="1">
    <source>
        <dbReference type="ARBA" id="ARBA00004141"/>
    </source>
</evidence>
<accession>A0ABU9Z2H6</accession>
<dbReference type="Gene3D" id="1.20.1730.10">
    <property type="entry name" value="Sodium/glucose cotransporter"/>
    <property type="match status" value="1"/>
</dbReference>
<feature type="transmembrane region" description="Helical" evidence="12">
    <location>
        <begin position="6"/>
        <end position="24"/>
    </location>
</feature>
<keyword evidence="5 12" id="KW-0812">Transmembrane</keyword>
<evidence type="ECO:0000256" key="9">
    <source>
        <dbReference type="ARBA" id="ARBA00023201"/>
    </source>
</evidence>
<evidence type="ECO:0000256" key="11">
    <source>
        <dbReference type="SAM" id="MobiDB-lite"/>
    </source>
</evidence>
<evidence type="ECO:0000256" key="8">
    <source>
        <dbReference type="ARBA" id="ARBA00023136"/>
    </source>
</evidence>
<feature type="transmembrane region" description="Helical" evidence="12">
    <location>
        <begin position="258"/>
        <end position="282"/>
    </location>
</feature>
<keyword evidence="4" id="KW-1003">Cell membrane</keyword>
<dbReference type="Proteomes" id="UP001410394">
    <property type="component" value="Unassembled WGS sequence"/>
</dbReference>
<feature type="transmembrane region" description="Helical" evidence="12">
    <location>
        <begin position="422"/>
        <end position="441"/>
    </location>
</feature>
<evidence type="ECO:0000256" key="10">
    <source>
        <dbReference type="RuleBase" id="RU362091"/>
    </source>
</evidence>
<keyword evidence="3" id="KW-0813">Transport</keyword>
<sequence>MLLSFVIIYWLISIAIGLYAALRVKNTTDYAVASRALPFHVVTATVFATWFGSETVLGIPATFLQDGLGGVVADPFGSSLCLILVGLFFAKPLYRLRLMTIGDYYRLRYGRTVELITTLAIVISYLGWVAAQIKALGLVFFVLSNGAVSQELGMVLGSASVLVYTLFGGMWSVAITDFIQMIVIVIGLLYIGWDVGGSAGGVGTVIAHAQAAGKFQFWPEFKLDAIVLFIGTWITMMLGSIPQQDVFQRVQSSKTENIAMWASVLGGSLYFVFAFIPMFLAYSATMIAPDLVAKYIDTDPQLILPQLVLEKVPLIAQIMFFGALLSAVKSCASATLLAPSVTFSENLLRPILKAWKPELTDKQFLRWMQGVVLVFTCVVTWIAMNSKLSIYGLVENAYKVTLVAAFVPLALGVYWKRATTQGAVVSMLLGLITWISLEVLAAGDAPPAWTEVWLPHLVGFLVSLGSFILFSLLPQFVRTPPIPQAPGAPHTAHAGEHPLGHVSPAGSPGHGGV</sequence>
<evidence type="ECO:0000256" key="12">
    <source>
        <dbReference type="SAM" id="Phobius"/>
    </source>
</evidence>
<organism evidence="13 14">
    <name type="scientific">Uliginosibacterium sediminicola</name>
    <dbReference type="NCBI Taxonomy" id="2024550"/>
    <lineage>
        <taxon>Bacteria</taxon>
        <taxon>Pseudomonadati</taxon>
        <taxon>Pseudomonadota</taxon>
        <taxon>Betaproteobacteria</taxon>
        <taxon>Rhodocyclales</taxon>
        <taxon>Zoogloeaceae</taxon>
        <taxon>Uliginosibacterium</taxon>
    </lineage>
</organism>
<dbReference type="Pfam" id="PF00474">
    <property type="entry name" value="SSF"/>
    <property type="match status" value="1"/>
</dbReference>
<feature type="transmembrane region" description="Helical" evidence="12">
    <location>
        <begin position="364"/>
        <end position="384"/>
    </location>
</feature>
<feature type="transmembrane region" description="Helical" evidence="12">
    <location>
        <begin position="453"/>
        <end position="473"/>
    </location>
</feature>
<evidence type="ECO:0000313" key="14">
    <source>
        <dbReference type="Proteomes" id="UP001410394"/>
    </source>
</evidence>
<proteinExistence type="inferred from homology"/>
<evidence type="ECO:0000256" key="2">
    <source>
        <dbReference type="ARBA" id="ARBA00006434"/>
    </source>
</evidence>
<gene>
    <name evidence="13" type="ORF">ABDB84_16080</name>
</gene>
<feature type="transmembrane region" description="Helical" evidence="12">
    <location>
        <begin position="182"/>
        <end position="209"/>
    </location>
</feature>
<feature type="transmembrane region" description="Helical" evidence="12">
    <location>
        <begin position="76"/>
        <end position="94"/>
    </location>
</feature>
<evidence type="ECO:0000256" key="3">
    <source>
        <dbReference type="ARBA" id="ARBA00022448"/>
    </source>
</evidence>
<evidence type="ECO:0000256" key="4">
    <source>
        <dbReference type="ARBA" id="ARBA00022475"/>
    </source>
</evidence>
<feature type="transmembrane region" description="Helical" evidence="12">
    <location>
        <begin position="221"/>
        <end position="238"/>
    </location>
</feature>
<feature type="transmembrane region" description="Helical" evidence="12">
    <location>
        <begin position="155"/>
        <end position="175"/>
    </location>
</feature>
<keyword evidence="8 12" id="KW-0472">Membrane</keyword>
<feature type="transmembrane region" description="Helical" evidence="12">
    <location>
        <begin position="36"/>
        <end position="64"/>
    </location>
</feature>
<feature type="transmembrane region" description="Helical" evidence="12">
    <location>
        <begin position="396"/>
        <end position="415"/>
    </location>
</feature>
<reference evidence="13 14" key="1">
    <citation type="journal article" date="2018" name="Int. J. Syst. Evol. Microbiol.">
        <title>Uliginosibacterium sediminicola sp. nov., isolated from freshwater sediment.</title>
        <authorList>
            <person name="Hwang W.M."/>
            <person name="Kim S.M."/>
            <person name="Kang K."/>
            <person name="Ahn T.Y."/>
        </authorList>
    </citation>
    <scope>NUCLEOTIDE SEQUENCE [LARGE SCALE GENOMIC DNA]</scope>
    <source>
        <strain evidence="13 14">M1-21</strain>
    </source>
</reference>
<evidence type="ECO:0000313" key="13">
    <source>
        <dbReference type="EMBL" id="MEN3070001.1"/>
    </source>
</evidence>
<evidence type="ECO:0000256" key="7">
    <source>
        <dbReference type="ARBA" id="ARBA00022989"/>
    </source>
</evidence>
<protein>
    <submittedName>
        <fullName evidence="13">Sodium:solute symporter family protein</fullName>
    </submittedName>
</protein>
<dbReference type="PANTHER" id="PTHR48086:SF7">
    <property type="entry name" value="SODIUM-SOLUTE SYMPORTER-RELATED"/>
    <property type="match status" value="1"/>
</dbReference>
<keyword evidence="9" id="KW-0915">Sodium</keyword>
<evidence type="ECO:0000256" key="5">
    <source>
        <dbReference type="ARBA" id="ARBA00022692"/>
    </source>
</evidence>
<keyword evidence="6" id="KW-0769">Symport</keyword>
<dbReference type="PROSITE" id="PS50283">
    <property type="entry name" value="NA_SOLUT_SYMP_3"/>
    <property type="match status" value="1"/>
</dbReference>
<comment type="caution">
    <text evidence="13">The sequence shown here is derived from an EMBL/GenBank/DDBJ whole genome shotgun (WGS) entry which is preliminary data.</text>
</comment>
<name>A0ABU9Z2H6_9RHOO</name>
<keyword evidence="9" id="KW-0406">Ion transport</keyword>
<evidence type="ECO:0000256" key="6">
    <source>
        <dbReference type="ARBA" id="ARBA00022847"/>
    </source>
</evidence>
<dbReference type="EMBL" id="JBDIVE010000010">
    <property type="protein sequence ID" value="MEN3070001.1"/>
    <property type="molecule type" value="Genomic_DNA"/>
</dbReference>
<keyword evidence="7 12" id="KW-1133">Transmembrane helix</keyword>
<feature type="transmembrane region" description="Helical" evidence="12">
    <location>
        <begin position="115"/>
        <end position="143"/>
    </location>
</feature>
<dbReference type="InterPro" id="IPR050277">
    <property type="entry name" value="Sodium:Solute_Symporter"/>
</dbReference>
<dbReference type="CDD" id="cd11474">
    <property type="entry name" value="SLC5sbd_CHT"/>
    <property type="match status" value="1"/>
</dbReference>
<feature type="region of interest" description="Disordered" evidence="11">
    <location>
        <begin position="484"/>
        <end position="513"/>
    </location>
</feature>
<dbReference type="InterPro" id="IPR018212">
    <property type="entry name" value="Na/solute_symporter_CS"/>
</dbReference>
<keyword evidence="14" id="KW-1185">Reference proteome</keyword>
<dbReference type="InterPro" id="IPR001734">
    <property type="entry name" value="Na/solute_symporter"/>
</dbReference>
<feature type="transmembrane region" description="Helical" evidence="12">
    <location>
        <begin position="314"/>
        <end position="343"/>
    </location>
</feature>
<dbReference type="PANTHER" id="PTHR48086">
    <property type="entry name" value="SODIUM/PROLINE SYMPORTER-RELATED"/>
    <property type="match status" value="1"/>
</dbReference>